<gene>
    <name evidence="1" type="ORF">CDL15_Pgr020660</name>
    <name evidence="2" type="ORF">CRG98_012114</name>
</gene>
<reference evidence="1" key="2">
    <citation type="submission" date="2017-06" db="EMBL/GenBank/DDBJ databases">
        <title>The pomegranate genome and the genomics of punicalagin biosynthesis.</title>
        <authorList>
            <person name="Xu C."/>
        </authorList>
    </citation>
    <scope>NUCLEOTIDE SEQUENCE [LARGE SCALE GENOMIC DNA]</scope>
    <source>
        <tissue evidence="1">Fresh leaf</tissue>
    </source>
</reference>
<reference evidence="2 4" key="3">
    <citation type="submission" date="2017-11" db="EMBL/GenBank/DDBJ databases">
        <title>De-novo sequencing of pomegranate (Punica granatum L.) genome.</title>
        <authorList>
            <person name="Akparov Z."/>
            <person name="Amiraslanov A."/>
            <person name="Hajiyeva S."/>
            <person name="Abbasov M."/>
            <person name="Kaur K."/>
            <person name="Hamwieh A."/>
            <person name="Solovyev V."/>
            <person name="Salamov A."/>
            <person name="Braich B."/>
            <person name="Kosarev P."/>
            <person name="Mahmoud A."/>
            <person name="Hajiyev E."/>
            <person name="Babayeva S."/>
            <person name="Izzatullayeva V."/>
            <person name="Mammadov A."/>
            <person name="Mammadov A."/>
            <person name="Sharifova S."/>
            <person name="Ojaghi J."/>
            <person name="Eynullazada K."/>
            <person name="Bayramov B."/>
            <person name="Abdulazimova A."/>
            <person name="Shahmuradov I."/>
        </authorList>
    </citation>
    <scope>NUCLEOTIDE SEQUENCE [LARGE SCALE GENOMIC DNA]</scope>
    <source>
        <strain evidence="2">AG2017</strain>
        <strain evidence="4">cv. AG2017</strain>
        <tissue evidence="2">Leaf</tissue>
    </source>
</reference>
<accession>A0A218VT50</accession>
<dbReference type="Proteomes" id="UP000233551">
    <property type="component" value="Unassembled WGS sequence"/>
</dbReference>
<organism evidence="1 3">
    <name type="scientific">Punica granatum</name>
    <name type="common">Pomegranate</name>
    <dbReference type="NCBI Taxonomy" id="22663"/>
    <lineage>
        <taxon>Eukaryota</taxon>
        <taxon>Viridiplantae</taxon>
        <taxon>Streptophyta</taxon>
        <taxon>Embryophyta</taxon>
        <taxon>Tracheophyta</taxon>
        <taxon>Spermatophyta</taxon>
        <taxon>Magnoliopsida</taxon>
        <taxon>eudicotyledons</taxon>
        <taxon>Gunneridae</taxon>
        <taxon>Pentapetalae</taxon>
        <taxon>rosids</taxon>
        <taxon>malvids</taxon>
        <taxon>Myrtales</taxon>
        <taxon>Lythraceae</taxon>
        <taxon>Punica</taxon>
    </lineage>
</organism>
<protein>
    <submittedName>
        <fullName evidence="1">Uncharacterized protein</fullName>
    </submittedName>
</protein>
<evidence type="ECO:0000313" key="3">
    <source>
        <dbReference type="Proteomes" id="UP000197138"/>
    </source>
</evidence>
<name>A0A218VT50_PUNGR</name>
<evidence type="ECO:0000313" key="4">
    <source>
        <dbReference type="Proteomes" id="UP000233551"/>
    </source>
</evidence>
<proteinExistence type="predicted"/>
<dbReference type="Proteomes" id="UP000197138">
    <property type="component" value="Unassembled WGS sequence"/>
</dbReference>
<reference evidence="3" key="1">
    <citation type="journal article" date="2017" name="Plant J.">
        <title>The pomegranate (Punica granatum L.) genome and the genomics of punicalagin biosynthesis.</title>
        <authorList>
            <person name="Qin G."/>
            <person name="Xu C."/>
            <person name="Ming R."/>
            <person name="Tang H."/>
            <person name="Guyot R."/>
            <person name="Kramer E.M."/>
            <person name="Hu Y."/>
            <person name="Yi X."/>
            <person name="Qi Y."/>
            <person name="Xu X."/>
            <person name="Gao Z."/>
            <person name="Pan H."/>
            <person name="Jian J."/>
            <person name="Tian Y."/>
            <person name="Yue Z."/>
            <person name="Xu Y."/>
        </authorList>
    </citation>
    <scope>NUCLEOTIDE SEQUENCE [LARGE SCALE GENOMIC DNA]</scope>
    <source>
        <strain evidence="3">cv. Dabenzi</strain>
    </source>
</reference>
<dbReference type="EMBL" id="PGOL01000597">
    <property type="protein sequence ID" value="PKI67530.1"/>
    <property type="molecule type" value="Genomic_DNA"/>
</dbReference>
<dbReference type="AlphaFoldDB" id="A0A218VT50"/>
<keyword evidence="4" id="KW-1185">Reference proteome</keyword>
<evidence type="ECO:0000313" key="1">
    <source>
        <dbReference type="EMBL" id="OWM63459.1"/>
    </source>
</evidence>
<sequence length="165" mass="17721">MAAEIAEFMAMFRGQNRASSNVTPPPGHRLTADLNPWVPPTFALESEGAPALTMTHALAVHPVNDPLPPSPAPTAVPLPPPAFLSTDSAMHTLPPLSMLVPPPVYIIPQPMVLPMTSAYAHALTVEPFPFPALQPLISFSYQAPPPLNIPPLELSTRTRQPLQLH</sequence>
<evidence type="ECO:0000313" key="2">
    <source>
        <dbReference type="EMBL" id="PKI67530.1"/>
    </source>
</evidence>
<comment type="caution">
    <text evidence="1">The sequence shown here is derived from an EMBL/GenBank/DDBJ whole genome shotgun (WGS) entry which is preliminary data.</text>
</comment>
<dbReference type="EMBL" id="MTKT01006096">
    <property type="protein sequence ID" value="OWM63459.1"/>
    <property type="molecule type" value="Genomic_DNA"/>
</dbReference>